<gene>
    <name evidence="2" type="ORF">SFRICE_015975</name>
</gene>
<accession>A0A2H1VRX1</accession>
<dbReference type="EMBL" id="ODYU01004084">
    <property type="protein sequence ID" value="SOQ43585.1"/>
    <property type="molecule type" value="Genomic_DNA"/>
</dbReference>
<name>A0A2H1VRX1_SPOFR</name>
<organism evidence="2">
    <name type="scientific">Spodoptera frugiperda</name>
    <name type="common">Fall armyworm</name>
    <dbReference type="NCBI Taxonomy" id="7108"/>
    <lineage>
        <taxon>Eukaryota</taxon>
        <taxon>Metazoa</taxon>
        <taxon>Ecdysozoa</taxon>
        <taxon>Arthropoda</taxon>
        <taxon>Hexapoda</taxon>
        <taxon>Insecta</taxon>
        <taxon>Pterygota</taxon>
        <taxon>Neoptera</taxon>
        <taxon>Endopterygota</taxon>
        <taxon>Lepidoptera</taxon>
        <taxon>Glossata</taxon>
        <taxon>Ditrysia</taxon>
        <taxon>Noctuoidea</taxon>
        <taxon>Noctuidae</taxon>
        <taxon>Amphipyrinae</taxon>
        <taxon>Spodoptera</taxon>
    </lineage>
</organism>
<sequence>MYALFWMPVGYRSWVKVTPTGYRSSGRGERECQTLTDLKPPRSFSCFSNRSPGKPASSGSGISPTGLHLWWSDGSLSTLGSGCSPPDQNCRWPEIVSRSPTPGVSLATAGALKCFLVAENRKEM</sequence>
<dbReference type="AlphaFoldDB" id="A0A2H1VRX1"/>
<proteinExistence type="predicted"/>
<evidence type="ECO:0000313" key="2">
    <source>
        <dbReference type="EMBL" id="SOQ43585.1"/>
    </source>
</evidence>
<evidence type="ECO:0000256" key="1">
    <source>
        <dbReference type="SAM" id="MobiDB-lite"/>
    </source>
</evidence>
<feature type="compositionally biased region" description="Polar residues" evidence="1">
    <location>
        <begin position="45"/>
        <end position="62"/>
    </location>
</feature>
<feature type="region of interest" description="Disordered" evidence="1">
    <location>
        <begin position="43"/>
        <end position="62"/>
    </location>
</feature>
<reference evidence="2" key="1">
    <citation type="submission" date="2016-07" db="EMBL/GenBank/DDBJ databases">
        <authorList>
            <person name="Bretaudeau A."/>
        </authorList>
    </citation>
    <scope>NUCLEOTIDE SEQUENCE</scope>
    <source>
        <strain evidence="2">Rice</strain>
        <tissue evidence="2">Whole body</tissue>
    </source>
</reference>
<protein>
    <submittedName>
        <fullName evidence="2">SFRICE_015975</fullName>
    </submittedName>
</protein>